<sequence length="374" mass="41543">MPYEQPNVQSAVVIAMHLVDIADAIDLSNAEALWAQQQRPASMRSKLASTPPKAMAFGVPPVVLRLDSLELSLLDGDFRADATVRLYDFGAVAFSVQIPVTSCSWASFSQLVNAVDGLLGPGADSPIWTQLQDQVRSALLPALTRPSPASLHEDYLLGIVHAFDEAISVSTMHERIDLVPLLSGERRPLSEQARRDLLQQRFSYYADDLVVLTWDRAFIYEPRGDSDVIDILEVANAQLLEMRFYDELLDAELPRMYDMVEAAYHAGNPLGARHFADLARKLYTLVAEVTEITEKVDNALQVTEDVYLARVYAAALDLFRVRHVSDAVDRKLAIIRDTYAALYEEASGKRAELLELAIIALIVVEIVIAIIRHA</sequence>
<protein>
    <recommendedName>
        <fullName evidence="3">DUF155 domain-containing protein</fullName>
    </recommendedName>
</protein>
<evidence type="ECO:0000313" key="1">
    <source>
        <dbReference type="EMBL" id="RUL73682.1"/>
    </source>
</evidence>
<dbReference type="EMBL" id="RYYV01000011">
    <property type="protein sequence ID" value="RUL73682.1"/>
    <property type="molecule type" value="Genomic_DNA"/>
</dbReference>
<proteinExistence type="predicted"/>
<reference evidence="1 2" key="1">
    <citation type="submission" date="2018-12" db="EMBL/GenBank/DDBJ databases">
        <title>Dyella dinghuensis sp. nov. DHOA06 and Dyella choica sp. nov. 4M-K27, isolated from forest soil.</title>
        <authorList>
            <person name="Qiu L.-H."/>
            <person name="Gao Z.-H."/>
        </authorList>
    </citation>
    <scope>NUCLEOTIDE SEQUENCE [LARGE SCALE GENOMIC DNA]</scope>
    <source>
        <strain evidence="1 2">4M-K27</strain>
    </source>
</reference>
<name>A0A3S0S8Y7_9GAMM</name>
<accession>A0A3S0S8Y7</accession>
<evidence type="ECO:0000313" key="2">
    <source>
        <dbReference type="Proteomes" id="UP000274358"/>
    </source>
</evidence>
<gene>
    <name evidence="1" type="ORF">EKH80_15315</name>
</gene>
<comment type="caution">
    <text evidence="1">The sequence shown here is derived from an EMBL/GenBank/DDBJ whole genome shotgun (WGS) entry which is preliminary data.</text>
</comment>
<organism evidence="1 2">
    <name type="scientific">Dyella choica</name>
    <dbReference type="NCBI Taxonomy" id="1927959"/>
    <lineage>
        <taxon>Bacteria</taxon>
        <taxon>Pseudomonadati</taxon>
        <taxon>Pseudomonadota</taxon>
        <taxon>Gammaproteobacteria</taxon>
        <taxon>Lysobacterales</taxon>
        <taxon>Rhodanobacteraceae</taxon>
        <taxon>Dyella</taxon>
    </lineage>
</organism>
<keyword evidence="2" id="KW-1185">Reference proteome</keyword>
<dbReference type="RefSeq" id="WP_126685644.1">
    <property type="nucleotide sequence ID" value="NZ_RYYV01000011.1"/>
</dbReference>
<dbReference type="AlphaFoldDB" id="A0A3S0S8Y7"/>
<dbReference type="OrthoDB" id="180075at2"/>
<dbReference type="Proteomes" id="UP000274358">
    <property type="component" value="Unassembled WGS sequence"/>
</dbReference>
<evidence type="ECO:0008006" key="3">
    <source>
        <dbReference type="Google" id="ProtNLM"/>
    </source>
</evidence>